<gene>
    <name evidence="2" type="ORF">BJ322DRAFT_1107638</name>
</gene>
<organism evidence="2 3">
    <name type="scientific">Thelephora terrestris</name>
    <dbReference type="NCBI Taxonomy" id="56493"/>
    <lineage>
        <taxon>Eukaryota</taxon>
        <taxon>Fungi</taxon>
        <taxon>Dikarya</taxon>
        <taxon>Basidiomycota</taxon>
        <taxon>Agaricomycotina</taxon>
        <taxon>Agaricomycetes</taxon>
        <taxon>Thelephorales</taxon>
        <taxon>Thelephoraceae</taxon>
        <taxon>Thelephora</taxon>
    </lineage>
</organism>
<dbReference type="EMBL" id="WIUZ02000006">
    <property type="protein sequence ID" value="KAF9785744.1"/>
    <property type="molecule type" value="Genomic_DNA"/>
</dbReference>
<dbReference type="Proteomes" id="UP000736335">
    <property type="component" value="Unassembled WGS sequence"/>
</dbReference>
<evidence type="ECO:0000313" key="3">
    <source>
        <dbReference type="Proteomes" id="UP000736335"/>
    </source>
</evidence>
<dbReference type="Pfam" id="PF08843">
    <property type="entry name" value="AbiEii"/>
    <property type="match status" value="1"/>
</dbReference>
<dbReference type="InterPro" id="IPR014942">
    <property type="entry name" value="AbiEii"/>
</dbReference>
<name>A0A9P6HGG2_9AGAM</name>
<keyword evidence="1" id="KW-0472">Membrane</keyword>
<keyword evidence="1" id="KW-0812">Transmembrane</keyword>
<protein>
    <submittedName>
        <fullName evidence="2">Uncharacterized protein</fullName>
    </submittedName>
</protein>
<dbReference type="AlphaFoldDB" id="A0A9P6HGG2"/>
<accession>A0A9P6HGG2</accession>
<feature type="transmembrane region" description="Helical" evidence="1">
    <location>
        <begin position="21"/>
        <end position="44"/>
    </location>
</feature>
<reference evidence="2" key="1">
    <citation type="journal article" date="2020" name="Nat. Commun.">
        <title>Large-scale genome sequencing of mycorrhizal fungi provides insights into the early evolution of symbiotic traits.</title>
        <authorList>
            <person name="Miyauchi S."/>
            <person name="Kiss E."/>
            <person name="Kuo A."/>
            <person name="Drula E."/>
            <person name="Kohler A."/>
            <person name="Sanchez-Garcia M."/>
            <person name="Morin E."/>
            <person name="Andreopoulos B."/>
            <person name="Barry K.W."/>
            <person name="Bonito G."/>
            <person name="Buee M."/>
            <person name="Carver A."/>
            <person name="Chen C."/>
            <person name="Cichocki N."/>
            <person name="Clum A."/>
            <person name="Culley D."/>
            <person name="Crous P.W."/>
            <person name="Fauchery L."/>
            <person name="Girlanda M."/>
            <person name="Hayes R.D."/>
            <person name="Keri Z."/>
            <person name="LaButti K."/>
            <person name="Lipzen A."/>
            <person name="Lombard V."/>
            <person name="Magnuson J."/>
            <person name="Maillard F."/>
            <person name="Murat C."/>
            <person name="Nolan M."/>
            <person name="Ohm R.A."/>
            <person name="Pangilinan J."/>
            <person name="Pereira M.F."/>
            <person name="Perotto S."/>
            <person name="Peter M."/>
            <person name="Pfister S."/>
            <person name="Riley R."/>
            <person name="Sitrit Y."/>
            <person name="Stielow J.B."/>
            <person name="Szollosi G."/>
            <person name="Zifcakova L."/>
            <person name="Stursova M."/>
            <person name="Spatafora J.W."/>
            <person name="Tedersoo L."/>
            <person name="Vaario L.M."/>
            <person name="Yamada A."/>
            <person name="Yan M."/>
            <person name="Wang P."/>
            <person name="Xu J."/>
            <person name="Bruns T."/>
            <person name="Baldrian P."/>
            <person name="Vilgalys R."/>
            <person name="Dunand C."/>
            <person name="Henrissat B."/>
            <person name="Grigoriev I.V."/>
            <person name="Hibbett D."/>
            <person name="Nagy L.G."/>
            <person name="Martin F.M."/>
        </authorList>
    </citation>
    <scope>NUCLEOTIDE SEQUENCE</scope>
    <source>
        <strain evidence="2">UH-Tt-Lm1</strain>
    </source>
</reference>
<sequence>MTRVYAGKRQVLAACFTRETCSLGSFIVTVIATQALQAALTFIFHCPRYFDPPMSNMPRYRDILDIAESTIDTLREIGVEDCCFIGGMACKLYTDGKGRKPKDLDILCLTPYPGGAEAIKQRLCETNHHFYTIKARNPKDQWDVLWWNTGSNEPGFERFKVDILVPGKMDLPDIHPDYIINIDELPCAPLHLLLLHKLKGWSDRRRSRRPDRRAKIPADVRDIGDLLRIANGLRANITKSKPYITDSFRRASYRRVKQFSVEHPQYVSSWMGLGMQNPMEGL</sequence>
<reference evidence="2" key="2">
    <citation type="submission" date="2020-11" db="EMBL/GenBank/DDBJ databases">
        <authorList>
            <consortium name="DOE Joint Genome Institute"/>
            <person name="Kuo A."/>
            <person name="Miyauchi S."/>
            <person name="Kiss E."/>
            <person name="Drula E."/>
            <person name="Kohler A."/>
            <person name="Sanchez-Garcia M."/>
            <person name="Andreopoulos B."/>
            <person name="Barry K.W."/>
            <person name="Bonito G."/>
            <person name="Buee M."/>
            <person name="Carver A."/>
            <person name="Chen C."/>
            <person name="Cichocki N."/>
            <person name="Clum A."/>
            <person name="Culley D."/>
            <person name="Crous P.W."/>
            <person name="Fauchery L."/>
            <person name="Girlanda M."/>
            <person name="Hayes R."/>
            <person name="Keri Z."/>
            <person name="Labutti K."/>
            <person name="Lipzen A."/>
            <person name="Lombard V."/>
            <person name="Magnuson J."/>
            <person name="Maillard F."/>
            <person name="Morin E."/>
            <person name="Murat C."/>
            <person name="Nolan M."/>
            <person name="Ohm R."/>
            <person name="Pangilinan J."/>
            <person name="Pereira M."/>
            <person name="Perotto S."/>
            <person name="Peter M."/>
            <person name="Riley R."/>
            <person name="Sitrit Y."/>
            <person name="Stielow B."/>
            <person name="Szollosi G."/>
            <person name="Zifcakova L."/>
            <person name="Stursova M."/>
            <person name="Spatafora J.W."/>
            <person name="Tedersoo L."/>
            <person name="Vaario L.-M."/>
            <person name="Yamada A."/>
            <person name="Yan M."/>
            <person name="Wang P."/>
            <person name="Xu J."/>
            <person name="Bruns T."/>
            <person name="Baldrian P."/>
            <person name="Vilgalys R."/>
            <person name="Henrissat B."/>
            <person name="Grigoriev I.V."/>
            <person name="Hibbett D."/>
            <person name="Nagy L.G."/>
            <person name="Martin F.M."/>
        </authorList>
    </citation>
    <scope>NUCLEOTIDE SEQUENCE</scope>
    <source>
        <strain evidence="2">UH-Tt-Lm1</strain>
    </source>
</reference>
<evidence type="ECO:0000313" key="2">
    <source>
        <dbReference type="EMBL" id="KAF9785744.1"/>
    </source>
</evidence>
<evidence type="ECO:0000256" key="1">
    <source>
        <dbReference type="SAM" id="Phobius"/>
    </source>
</evidence>
<comment type="caution">
    <text evidence="2">The sequence shown here is derived from an EMBL/GenBank/DDBJ whole genome shotgun (WGS) entry which is preliminary data.</text>
</comment>
<proteinExistence type="predicted"/>
<keyword evidence="3" id="KW-1185">Reference proteome</keyword>
<dbReference type="OrthoDB" id="3133286at2759"/>
<keyword evidence="1" id="KW-1133">Transmembrane helix</keyword>